<feature type="region of interest" description="Disordered" evidence="1">
    <location>
        <begin position="1"/>
        <end position="43"/>
    </location>
</feature>
<feature type="non-terminal residue" evidence="2">
    <location>
        <position position="1"/>
    </location>
</feature>
<dbReference type="Proteomes" id="UP000044602">
    <property type="component" value="Unassembled WGS sequence"/>
</dbReference>
<dbReference type="EMBL" id="CVQH01025036">
    <property type="protein sequence ID" value="CRK37846.1"/>
    <property type="molecule type" value="Genomic_DNA"/>
</dbReference>
<organism evidence="2 3">
    <name type="scientific">Verticillium longisporum</name>
    <name type="common">Verticillium dahliae var. longisporum</name>
    <dbReference type="NCBI Taxonomy" id="100787"/>
    <lineage>
        <taxon>Eukaryota</taxon>
        <taxon>Fungi</taxon>
        <taxon>Dikarya</taxon>
        <taxon>Ascomycota</taxon>
        <taxon>Pezizomycotina</taxon>
        <taxon>Sordariomycetes</taxon>
        <taxon>Hypocreomycetidae</taxon>
        <taxon>Glomerellales</taxon>
        <taxon>Plectosphaerellaceae</taxon>
        <taxon>Verticillium</taxon>
    </lineage>
</organism>
<name>A0A0G4MU86_VERLO</name>
<evidence type="ECO:0000313" key="3">
    <source>
        <dbReference type="Proteomes" id="UP000044602"/>
    </source>
</evidence>
<proteinExistence type="predicted"/>
<reference evidence="3" key="1">
    <citation type="submission" date="2015-05" db="EMBL/GenBank/DDBJ databases">
        <authorList>
            <person name="Fogelqvist Johan"/>
        </authorList>
    </citation>
    <scope>NUCLEOTIDE SEQUENCE [LARGE SCALE GENOMIC DNA]</scope>
</reference>
<feature type="non-terminal residue" evidence="2">
    <location>
        <position position="93"/>
    </location>
</feature>
<sequence length="93" mass="10376">QGQGQGQGQRCAQGQERRPVSNRTGRRPGRPSEAHGKTDHRRRILDWQAARQPVQRVLPEAAVGEARLQHAQDARGLLLSHHPQRQGPQDQGD</sequence>
<evidence type="ECO:0000313" key="2">
    <source>
        <dbReference type="EMBL" id="CRK37846.1"/>
    </source>
</evidence>
<dbReference type="AlphaFoldDB" id="A0A0G4MU86"/>
<gene>
    <name evidence="2" type="ORF">BN1708_020381</name>
</gene>
<protein>
    <submittedName>
        <fullName evidence="2">Uncharacterized protein</fullName>
    </submittedName>
</protein>
<keyword evidence="3" id="KW-1185">Reference proteome</keyword>
<evidence type="ECO:0000256" key="1">
    <source>
        <dbReference type="SAM" id="MobiDB-lite"/>
    </source>
</evidence>
<feature type="region of interest" description="Disordered" evidence="1">
    <location>
        <begin position="69"/>
        <end position="93"/>
    </location>
</feature>
<accession>A0A0G4MU86</accession>